<evidence type="ECO:0000313" key="4">
    <source>
        <dbReference type="EMBL" id="WUT85021.1"/>
    </source>
</evidence>
<feature type="signal peptide" evidence="3">
    <location>
        <begin position="1"/>
        <end position="33"/>
    </location>
</feature>
<evidence type="ECO:0000256" key="1">
    <source>
        <dbReference type="SAM" id="MobiDB-lite"/>
    </source>
</evidence>
<keyword evidence="5" id="KW-1185">Reference proteome</keyword>
<keyword evidence="2" id="KW-0472">Membrane</keyword>
<evidence type="ECO:0000313" key="5">
    <source>
        <dbReference type="Proteomes" id="UP001432060"/>
    </source>
</evidence>
<feature type="chain" id="PRO_5046331516" evidence="3">
    <location>
        <begin position="34"/>
        <end position="331"/>
    </location>
</feature>
<feature type="transmembrane region" description="Helical" evidence="2">
    <location>
        <begin position="186"/>
        <end position="208"/>
    </location>
</feature>
<accession>A0ABZ1XNB2</accession>
<keyword evidence="3" id="KW-0732">Signal</keyword>
<feature type="region of interest" description="Disordered" evidence="1">
    <location>
        <begin position="229"/>
        <end position="254"/>
    </location>
</feature>
<organism evidence="4 5">
    <name type="scientific">Streptomyces melanogenes</name>
    <dbReference type="NCBI Taxonomy" id="67326"/>
    <lineage>
        <taxon>Bacteria</taxon>
        <taxon>Bacillati</taxon>
        <taxon>Actinomycetota</taxon>
        <taxon>Actinomycetes</taxon>
        <taxon>Kitasatosporales</taxon>
        <taxon>Streptomycetaceae</taxon>
        <taxon>Streptomyces</taxon>
    </lineage>
</organism>
<name>A0ABZ1XNB2_9ACTN</name>
<reference evidence="4" key="1">
    <citation type="submission" date="2022-10" db="EMBL/GenBank/DDBJ databases">
        <title>The complete genomes of actinobacterial strains from the NBC collection.</title>
        <authorList>
            <person name="Joergensen T.S."/>
            <person name="Alvarez Arevalo M."/>
            <person name="Sterndorff E.B."/>
            <person name="Faurdal D."/>
            <person name="Vuksanovic O."/>
            <person name="Mourched A.-S."/>
            <person name="Charusanti P."/>
            <person name="Shaw S."/>
            <person name="Blin K."/>
            <person name="Weber T."/>
        </authorList>
    </citation>
    <scope>NUCLEOTIDE SEQUENCE</scope>
    <source>
        <strain evidence="4">NBC_00668</strain>
    </source>
</reference>
<evidence type="ECO:0000256" key="3">
    <source>
        <dbReference type="SAM" id="SignalP"/>
    </source>
</evidence>
<proteinExistence type="predicted"/>
<dbReference type="EMBL" id="CP109019">
    <property type="protein sequence ID" value="WUT85021.1"/>
    <property type="molecule type" value="Genomic_DNA"/>
</dbReference>
<keyword evidence="2" id="KW-0812">Transmembrane</keyword>
<dbReference type="RefSeq" id="WP_329401459.1">
    <property type="nucleotide sequence ID" value="NZ_CP109019.1"/>
</dbReference>
<gene>
    <name evidence="4" type="ORF">OG515_23955</name>
</gene>
<dbReference type="Proteomes" id="UP001432060">
    <property type="component" value="Chromosome"/>
</dbReference>
<protein>
    <submittedName>
        <fullName evidence="4">Uncharacterized protein</fullName>
    </submittedName>
</protein>
<keyword evidence="2" id="KW-1133">Transmembrane helix</keyword>
<evidence type="ECO:0000256" key="2">
    <source>
        <dbReference type="SAM" id="Phobius"/>
    </source>
</evidence>
<sequence length="331" mass="34256">MGQLRWPRAARLLWASAGLLTLALLAPAGPAAADESCTGKLAERLECWAERVGAQDAVVVTLHRPLELDEESGDLKLKEREAVFRRGPLVVTVPAGHPTGAGGTLLLVLAGDRLVDKDAEITRLDAKTVAALREAGACEGDLCKLVAQEKGKGKTLRGEELVKAKLAADLGLNSDSVGGSGGGSSLLVPALGVAALLLLLVTALVFAVRRSRGPRLAFAVPAAPTGRTAAKSAASAVEPPGRHRAAPGRDVRRPTAPGRVAVVRTALHPQGYVELDQCLRRAVWAEPGEPAPAPGSSVEVSEGRGKDAGILYAHAYADNGTTVIDRAQHGS</sequence>